<evidence type="ECO:0000259" key="2">
    <source>
        <dbReference type="Pfam" id="PF02516"/>
    </source>
</evidence>
<evidence type="ECO:0000256" key="1">
    <source>
        <dbReference type="SAM" id="Phobius"/>
    </source>
</evidence>
<feature type="transmembrane region" description="Helical" evidence="1">
    <location>
        <begin position="90"/>
        <end position="108"/>
    </location>
</feature>
<sequence>MTSLDAAALSRTPSRAGALGVRAAPLLIWLACLLWWAWRSYAAGPDLMSTDDAMRLVEARDLLAGQGWFDLVQTRLDPTSGGVLMHWSRLIDLPIAALLAAFGALFPAETALRLTLLLWPALTFLPALLAVAAIGRAIAGPAGGVLSALMLALSPGLTGRFSPGMIDHHGAQVALMRIMLACALNADRSRRAALGA</sequence>
<gene>
    <name evidence="3" type="ORF">ACFQ4O_13725</name>
</gene>
<reference evidence="4" key="1">
    <citation type="journal article" date="2019" name="Int. J. Syst. Evol. Microbiol.">
        <title>The Global Catalogue of Microorganisms (GCM) 10K type strain sequencing project: providing services to taxonomists for standard genome sequencing and annotation.</title>
        <authorList>
            <consortium name="The Broad Institute Genomics Platform"/>
            <consortium name="The Broad Institute Genome Sequencing Center for Infectious Disease"/>
            <person name="Wu L."/>
            <person name="Ma J."/>
        </authorList>
    </citation>
    <scope>NUCLEOTIDE SEQUENCE [LARGE SCALE GENOMIC DNA]</scope>
    <source>
        <strain evidence="4">CCUG 61696</strain>
    </source>
</reference>
<dbReference type="RefSeq" id="WP_378776269.1">
    <property type="nucleotide sequence ID" value="NZ_JBHTMX010000160.1"/>
</dbReference>
<dbReference type="EMBL" id="JBHTMX010000160">
    <property type="protein sequence ID" value="MFD1333059.1"/>
    <property type="molecule type" value="Genomic_DNA"/>
</dbReference>
<dbReference type="InterPro" id="IPR048307">
    <property type="entry name" value="STT3_N"/>
</dbReference>
<evidence type="ECO:0000313" key="3">
    <source>
        <dbReference type="EMBL" id="MFD1333059.1"/>
    </source>
</evidence>
<evidence type="ECO:0000313" key="4">
    <source>
        <dbReference type="Proteomes" id="UP001597171"/>
    </source>
</evidence>
<comment type="caution">
    <text evidence="3">The sequence shown here is derived from an EMBL/GenBank/DDBJ whole genome shotgun (WGS) entry which is preliminary data.</text>
</comment>
<organism evidence="3 4">
    <name type="scientific">Methylopila musalis</name>
    <dbReference type="NCBI Taxonomy" id="1134781"/>
    <lineage>
        <taxon>Bacteria</taxon>
        <taxon>Pseudomonadati</taxon>
        <taxon>Pseudomonadota</taxon>
        <taxon>Alphaproteobacteria</taxon>
        <taxon>Hyphomicrobiales</taxon>
        <taxon>Methylopilaceae</taxon>
        <taxon>Methylopila</taxon>
    </lineage>
</organism>
<keyword evidence="4" id="KW-1185">Reference proteome</keyword>
<name>A0ABW3Z9V8_9HYPH</name>
<accession>A0ABW3Z9V8</accession>
<feature type="domain" description="Oligosaccharyl transferase STT3 N-terminal" evidence="2">
    <location>
        <begin position="110"/>
        <end position="189"/>
    </location>
</feature>
<dbReference type="Pfam" id="PF02516">
    <property type="entry name" value="STT3"/>
    <property type="match status" value="1"/>
</dbReference>
<dbReference type="Proteomes" id="UP001597171">
    <property type="component" value="Unassembled WGS sequence"/>
</dbReference>
<protein>
    <submittedName>
        <fullName evidence="3">STT3 domain-containing protein</fullName>
    </submittedName>
</protein>
<keyword evidence="1" id="KW-0472">Membrane</keyword>
<keyword evidence="1" id="KW-0812">Transmembrane</keyword>
<feature type="transmembrane region" description="Helical" evidence="1">
    <location>
        <begin position="20"/>
        <end position="38"/>
    </location>
</feature>
<keyword evidence="1" id="KW-1133">Transmembrane helix</keyword>
<feature type="transmembrane region" description="Helical" evidence="1">
    <location>
        <begin position="114"/>
        <end position="131"/>
    </location>
</feature>
<proteinExistence type="predicted"/>
<feature type="non-terminal residue" evidence="3">
    <location>
        <position position="196"/>
    </location>
</feature>